<proteinExistence type="predicted"/>
<gene>
    <name evidence="1" type="ORF">LCGC14_2534340</name>
</gene>
<accession>A0A0F9BFH1</accession>
<protein>
    <submittedName>
        <fullName evidence="1">Uncharacterized protein</fullName>
    </submittedName>
</protein>
<dbReference type="EMBL" id="LAZR01041199">
    <property type="protein sequence ID" value="KKL12577.1"/>
    <property type="molecule type" value="Genomic_DNA"/>
</dbReference>
<name>A0A0F9BFH1_9ZZZZ</name>
<reference evidence="1" key="1">
    <citation type="journal article" date="2015" name="Nature">
        <title>Complex archaea that bridge the gap between prokaryotes and eukaryotes.</title>
        <authorList>
            <person name="Spang A."/>
            <person name="Saw J.H."/>
            <person name="Jorgensen S.L."/>
            <person name="Zaremba-Niedzwiedzka K."/>
            <person name="Martijn J."/>
            <person name="Lind A.E."/>
            <person name="van Eijk R."/>
            <person name="Schleper C."/>
            <person name="Guy L."/>
            <person name="Ettema T.J."/>
        </authorList>
    </citation>
    <scope>NUCLEOTIDE SEQUENCE</scope>
</reference>
<evidence type="ECO:0000313" key="1">
    <source>
        <dbReference type="EMBL" id="KKL12577.1"/>
    </source>
</evidence>
<dbReference type="AlphaFoldDB" id="A0A0F9BFH1"/>
<comment type="caution">
    <text evidence="1">The sequence shown here is derived from an EMBL/GenBank/DDBJ whole genome shotgun (WGS) entry which is preliminary data.</text>
</comment>
<organism evidence="1">
    <name type="scientific">marine sediment metagenome</name>
    <dbReference type="NCBI Taxonomy" id="412755"/>
    <lineage>
        <taxon>unclassified sequences</taxon>
        <taxon>metagenomes</taxon>
        <taxon>ecological metagenomes</taxon>
    </lineage>
</organism>
<sequence>MSRYWNNHPEELEGLDRDAAVRWMSGEIAKADDSVKIDDELTLAALAETLQAEHPEVFKAMMDAGACRLVDFSGAG</sequence>